<feature type="compositionally biased region" description="Basic residues" evidence="8">
    <location>
        <begin position="247"/>
        <end position="262"/>
    </location>
</feature>
<dbReference type="CDD" id="cd22289">
    <property type="entry name" value="RecQL4_SLD2_NTD"/>
    <property type="match status" value="1"/>
</dbReference>
<dbReference type="InterPro" id="IPR040203">
    <property type="entry name" value="Sld2"/>
</dbReference>
<dbReference type="AlphaFoldDB" id="M3J971"/>
<dbReference type="OrthoDB" id="8775810at2759"/>
<sequence>MDINEIKQKIKKWEYSFKEKHNRLPSKSDIKDNNDIYKLYSVYKSMKSGKQPVKTTTESTSKDEMTSPVKPKTNTIQGELGPTPQANGRVMSIFDFKMTPPESSPLKNKSTNILNSSPPKFAMLPPMSPVKKIAPPETPTKRRRLSFSVTPTKPIPINFETPSYLTRHKENPQTPTSTTAQVDFKVSPSPFKPLRGIGHRLADLYNRAIEEAKDLKMNEEYVSEGNSGSEDEIDDESTARDGSSVVYRKKRTQKRSTRRVKMAPRQVDGEDKLQDVNVLDQMTKIEEHERKRLEAYINSDEEDEEEDKSNVFDTSSKKTRKPIAANYKRLKINDPRSKRFKQRMRRR</sequence>
<dbReference type="Proteomes" id="UP000011777">
    <property type="component" value="Unassembled WGS sequence"/>
</dbReference>
<keyword evidence="4 7" id="KW-0235">DNA replication</keyword>
<dbReference type="eggNOG" id="ENOG502SCF7">
    <property type="taxonomic scope" value="Eukaryota"/>
</dbReference>
<feature type="region of interest" description="Disordered" evidence="8">
    <location>
        <begin position="47"/>
        <end position="85"/>
    </location>
</feature>
<evidence type="ECO:0000256" key="2">
    <source>
        <dbReference type="ARBA" id="ARBA00007276"/>
    </source>
</evidence>
<protein>
    <recommendedName>
        <fullName evidence="3 7">DNA replication regulator SLD2</fullName>
    </recommendedName>
</protein>
<evidence type="ECO:0000313" key="10">
    <source>
        <dbReference type="Proteomes" id="UP000011777"/>
    </source>
</evidence>
<dbReference type="OMA" id="TWEHDFI"/>
<comment type="similarity">
    <text evidence="2 7">Belongs to the SLD2 family.</text>
</comment>
<name>M3J971_CANMX</name>
<evidence type="ECO:0000256" key="5">
    <source>
        <dbReference type="ARBA" id="ARBA00023242"/>
    </source>
</evidence>
<feature type="compositionally biased region" description="Polar residues" evidence="8">
    <location>
        <begin position="172"/>
        <end position="181"/>
    </location>
</feature>
<organism evidence="9 10">
    <name type="scientific">Candida maltosa (strain Xu316)</name>
    <name type="common">Yeast</name>
    <dbReference type="NCBI Taxonomy" id="1245528"/>
    <lineage>
        <taxon>Eukaryota</taxon>
        <taxon>Fungi</taxon>
        <taxon>Dikarya</taxon>
        <taxon>Ascomycota</taxon>
        <taxon>Saccharomycotina</taxon>
        <taxon>Pichiomycetes</taxon>
        <taxon>Debaryomycetaceae</taxon>
        <taxon>Candida/Lodderomyces clade</taxon>
        <taxon>Candida</taxon>
    </lineage>
</organism>
<feature type="region of interest" description="Disordered" evidence="8">
    <location>
        <begin position="119"/>
        <end position="187"/>
    </location>
</feature>
<dbReference type="GO" id="GO:1902977">
    <property type="term" value="P:mitotic DNA replication preinitiation complex assembly"/>
    <property type="evidence" value="ECO:0007669"/>
    <property type="project" value="TreeGrafter"/>
</dbReference>
<comment type="function">
    <text evidence="7">Has a role in the initiation of DNA replication. Required at S-phase checkpoint.</text>
</comment>
<proteinExistence type="inferred from homology"/>
<dbReference type="GO" id="GO:0006270">
    <property type="term" value="P:DNA replication initiation"/>
    <property type="evidence" value="ECO:0007669"/>
    <property type="project" value="UniProtKB-UniRule"/>
</dbReference>
<dbReference type="GO" id="GO:0031261">
    <property type="term" value="C:DNA replication preinitiation complex"/>
    <property type="evidence" value="ECO:0007669"/>
    <property type="project" value="TreeGrafter"/>
</dbReference>
<dbReference type="GO" id="GO:0003688">
    <property type="term" value="F:DNA replication origin binding"/>
    <property type="evidence" value="ECO:0007669"/>
    <property type="project" value="TreeGrafter"/>
</dbReference>
<dbReference type="HOGENOM" id="CLU_667493_0_0_1"/>
<keyword evidence="5 7" id="KW-0539">Nucleus</keyword>
<evidence type="ECO:0000256" key="8">
    <source>
        <dbReference type="SAM" id="MobiDB-lite"/>
    </source>
</evidence>
<reference evidence="9 10" key="1">
    <citation type="submission" date="2013-02" db="EMBL/GenBank/DDBJ databases">
        <title>Genome sequence of Candida maltosa Xu316, a potential industrial strain for xylitol and ethanol production.</title>
        <authorList>
            <person name="Yu J."/>
            <person name="Wang Q."/>
            <person name="Geng X."/>
            <person name="Bao W."/>
            <person name="He P."/>
            <person name="Cai J."/>
        </authorList>
    </citation>
    <scope>NUCLEOTIDE SEQUENCE [LARGE SCALE GENOMIC DNA]</scope>
    <source>
        <strain evidence="10">Xu316</strain>
    </source>
</reference>
<keyword evidence="10" id="KW-1185">Reference proteome</keyword>
<dbReference type="InterPro" id="IPR021110">
    <property type="entry name" value="DNA_rep_checkpnt_protein"/>
</dbReference>
<accession>M3J971</accession>
<feature type="region of interest" description="Disordered" evidence="8">
    <location>
        <begin position="217"/>
        <end position="272"/>
    </location>
</feature>
<dbReference type="GO" id="GO:0003697">
    <property type="term" value="F:single-stranded DNA binding"/>
    <property type="evidence" value="ECO:0007669"/>
    <property type="project" value="TreeGrafter"/>
</dbReference>
<dbReference type="GO" id="GO:0000727">
    <property type="term" value="P:double-strand break repair via break-induced replication"/>
    <property type="evidence" value="ECO:0007669"/>
    <property type="project" value="TreeGrafter"/>
</dbReference>
<evidence type="ECO:0000256" key="6">
    <source>
        <dbReference type="ARBA" id="ARBA00023306"/>
    </source>
</evidence>
<evidence type="ECO:0000256" key="4">
    <source>
        <dbReference type="ARBA" id="ARBA00022705"/>
    </source>
</evidence>
<dbReference type="STRING" id="1245528.M3J971"/>
<gene>
    <name evidence="9" type="ORF">G210_0764</name>
</gene>
<feature type="region of interest" description="Disordered" evidence="8">
    <location>
        <begin position="295"/>
        <end position="347"/>
    </location>
</feature>
<evidence type="ECO:0000256" key="1">
    <source>
        <dbReference type="ARBA" id="ARBA00004123"/>
    </source>
</evidence>
<keyword evidence="6 7" id="KW-0131">Cell cycle</keyword>
<evidence type="ECO:0000256" key="3">
    <source>
        <dbReference type="ARBA" id="ARBA00018363"/>
    </source>
</evidence>
<evidence type="ECO:0000256" key="7">
    <source>
        <dbReference type="RuleBase" id="RU367067"/>
    </source>
</evidence>
<comment type="caution">
    <text evidence="9">The sequence shown here is derived from an EMBL/GenBank/DDBJ whole genome shotgun (WGS) entry which is preliminary data.</text>
</comment>
<dbReference type="EMBL" id="AOGT01001022">
    <property type="protein sequence ID" value="EMG48643.1"/>
    <property type="molecule type" value="Genomic_DNA"/>
</dbReference>
<dbReference type="Gene3D" id="1.10.10.1460">
    <property type="match status" value="1"/>
</dbReference>
<feature type="compositionally biased region" description="Basic residues" evidence="8">
    <location>
        <begin position="338"/>
        <end position="347"/>
    </location>
</feature>
<dbReference type="PANTHER" id="PTHR28124:SF1">
    <property type="entry name" value="DNA REPLICATION REGULATOR SLD2"/>
    <property type="match status" value="1"/>
</dbReference>
<evidence type="ECO:0000313" key="9">
    <source>
        <dbReference type="EMBL" id="EMG48643.1"/>
    </source>
</evidence>
<dbReference type="PANTHER" id="PTHR28124">
    <property type="entry name" value="DNA REPLICATION REGULATOR SLD2"/>
    <property type="match status" value="1"/>
</dbReference>
<comment type="subcellular location">
    <subcellularLocation>
        <location evidence="1 7">Nucleus</location>
    </subcellularLocation>
</comment>
<dbReference type="Pfam" id="PF11719">
    <property type="entry name" value="Drc1-Sld2"/>
    <property type="match status" value="1"/>
</dbReference>